<name>A0AAX4JIP2_9TREE</name>
<dbReference type="EMBL" id="CP144098">
    <property type="protein sequence ID" value="WWC85300.1"/>
    <property type="molecule type" value="Genomic_DNA"/>
</dbReference>
<proteinExistence type="predicted"/>
<dbReference type="Proteomes" id="UP001355207">
    <property type="component" value="Chromosome 1"/>
</dbReference>
<dbReference type="InterPro" id="IPR052587">
    <property type="entry name" value="TELO2-interacting_protein_1"/>
</dbReference>
<evidence type="ECO:0000313" key="4">
    <source>
        <dbReference type="EMBL" id="WWC85300.1"/>
    </source>
</evidence>
<dbReference type="InterPro" id="IPR011989">
    <property type="entry name" value="ARM-like"/>
</dbReference>
<evidence type="ECO:0000259" key="3">
    <source>
        <dbReference type="Pfam" id="PF24181"/>
    </source>
</evidence>
<dbReference type="InterPro" id="IPR049362">
    <property type="entry name" value="TTI1_rpt"/>
</dbReference>
<dbReference type="InterPro" id="IPR016024">
    <property type="entry name" value="ARM-type_fold"/>
</dbReference>
<dbReference type="GeneID" id="91090834"/>
<organism evidence="4 5">
    <name type="scientific">Kwoniella dendrophila CBS 6074</name>
    <dbReference type="NCBI Taxonomy" id="1295534"/>
    <lineage>
        <taxon>Eukaryota</taxon>
        <taxon>Fungi</taxon>
        <taxon>Dikarya</taxon>
        <taxon>Basidiomycota</taxon>
        <taxon>Agaricomycotina</taxon>
        <taxon>Tremellomycetes</taxon>
        <taxon>Tremellales</taxon>
        <taxon>Cryptococcaceae</taxon>
        <taxon>Kwoniella</taxon>
    </lineage>
</organism>
<dbReference type="PIRSF" id="PIRSF005250">
    <property type="entry name" value="UCP005250"/>
    <property type="match status" value="1"/>
</dbReference>
<accession>A0AAX4JIP2</accession>
<dbReference type="Pfam" id="PF24181">
    <property type="entry name" value="TPR_TTI1_C"/>
    <property type="match status" value="1"/>
</dbReference>
<feature type="domain" description="TTI1 C-terminal TPR" evidence="3">
    <location>
        <begin position="869"/>
        <end position="1179"/>
    </location>
</feature>
<dbReference type="RefSeq" id="XP_066072063.1">
    <property type="nucleotide sequence ID" value="XM_066215966.1"/>
</dbReference>
<dbReference type="Pfam" id="PF21547">
    <property type="entry name" value="TTI1"/>
    <property type="match status" value="1"/>
</dbReference>
<sequence>MPISTTFSGSGSGSFGMPVRPNGPINSADMSYRMARMEAFRKVKPTCVALMAIASQTPTQHSQHSRLLDTMLSEISSIPQLSLDSAVINYILFPLTSILRQSNPANMPDNFLESAFRLLQHTTSAWRDCEGGMEVVAWEQLWKFCIAAVGSGLGSETQKGKGKEKEVNQEVQYQAVNLLSALLTPAPINDIGLPHPTPPMLDKVSNAKSPLLPTLFQTITFLLETSSPTPPHHRLQLSSLKLLRPLIQVYLKGKHEVLAAVLPGVISSMAKLVHTGGPSLKGDIGQQILALIENIIVHTLNDNDLRTLGLLRPIVDDLSQLAEDWDSSQEPMPPDHVPPSPASSTSSKPSNPFPALTTSYLSYTSTQLANSVPPMISTLSAHTSDLPRHAVISLCFSLVQSCHESLSVLLPRCLTTILFLSQDTFDPVRYDARRKLRLLLEDERLSLHTTVLDILSNGINSLPRLVTSEQDRKVDEVTKIITAIAQTCSATNNRSGTNSNAISDLLGPNGGVERWSWSLLNCLEFGRPSGWSAAENSAGRIGQLGWQKSNSASIPLLLLNGDVPSKPECIFPHLPLRYIEAQSTARSMGEMLQSLGSAGGESALHTVNYFILFAKANRKSQIAKSVSAIWICRILLEGIASAQLEGVEGKISKTVRKMTREIVKIIVNKDDDEDDPDEDDVDYKEDVNAEALIPVERTKGIDTLTTLLDKKPIPNTRASIETRKLHNQAQRALCTCLSLQTMTLASQILSSSFRPLLLTTLYTLLSHLASPQAIVREFATTALHQIAYNIGYASPQNMVLDNVDYVINIVTLHLLPSRLSPTAPLVLIAMIRLVGSEIVPMVHDLVDEIFDALDDYHGYEALASSLLAVLGTLINVMNDEVESEGISVERKTKLKEFRRVEKPPNPKEDFEQFFGWWNERSNRRKEEISEILERAPQHAWGKKDLSEDKEDEAEGEDAQDDVGDETEIPPSRSQIVCIRILEKSIYYLTHNSPFLRSKIISLISESVLILSRGNRESELLPLIDKSWNSILNKLDDAQNPLLVSETVNLISKLCENLGDFMSKRVLDHVWPRLKILLNNQFQQDKKSALLSKRYSNNVNTGNVGIGIGMDKYSISHRLHISILKIALFIVEEVPVDDSIIWEISTIFRPFLDRRQHEELQSLAKELYKELNTRNGDQTWLILRSSLGELDDDHGVWSYWEDDNLDIRDNVEDLLHSSQAHK</sequence>
<feature type="region of interest" description="Disordered" evidence="1">
    <location>
        <begin position="325"/>
        <end position="351"/>
    </location>
</feature>
<dbReference type="SUPFAM" id="SSF48371">
    <property type="entry name" value="ARM repeat"/>
    <property type="match status" value="2"/>
</dbReference>
<feature type="compositionally biased region" description="Acidic residues" evidence="1">
    <location>
        <begin position="947"/>
        <end position="967"/>
    </location>
</feature>
<feature type="region of interest" description="Disordered" evidence="1">
    <location>
        <begin position="1"/>
        <end position="20"/>
    </location>
</feature>
<dbReference type="GO" id="GO:0005737">
    <property type="term" value="C:cytoplasm"/>
    <property type="evidence" value="ECO:0007669"/>
    <property type="project" value="TreeGrafter"/>
</dbReference>
<evidence type="ECO:0000259" key="2">
    <source>
        <dbReference type="Pfam" id="PF24173"/>
    </source>
</evidence>
<feature type="compositionally biased region" description="Pro residues" evidence="1">
    <location>
        <begin position="331"/>
        <end position="341"/>
    </location>
</feature>
<dbReference type="InterPro" id="IPR057566">
    <property type="entry name" value="TPR_TTI1_N"/>
</dbReference>
<keyword evidence="5" id="KW-1185">Reference proteome</keyword>
<feature type="domain" description="TTI1 N-terminal TPR" evidence="2">
    <location>
        <begin position="40"/>
        <end position="423"/>
    </location>
</feature>
<feature type="compositionally biased region" description="Low complexity" evidence="1">
    <location>
        <begin position="342"/>
        <end position="351"/>
    </location>
</feature>
<gene>
    <name evidence="4" type="ORF">L201_000162</name>
</gene>
<protein>
    <submittedName>
        <fullName evidence="4">Uncharacterized protein</fullName>
    </submittedName>
</protein>
<dbReference type="Gene3D" id="1.25.10.10">
    <property type="entry name" value="Leucine-rich Repeat Variant"/>
    <property type="match status" value="1"/>
</dbReference>
<dbReference type="AlphaFoldDB" id="A0AAX4JIP2"/>
<dbReference type="PANTHER" id="PTHR18460">
    <property type="entry name" value="TEL2 INTERACTING PROTEIN 1 TTI1 FAMILY MEMBER"/>
    <property type="match status" value="1"/>
</dbReference>
<dbReference type="InterPro" id="IPR016441">
    <property type="entry name" value="Tti1"/>
</dbReference>
<feature type="region of interest" description="Disordered" evidence="1">
    <location>
        <begin position="939"/>
        <end position="968"/>
    </location>
</feature>
<dbReference type="Pfam" id="PF24173">
    <property type="entry name" value="TPR_TTI1_N"/>
    <property type="match status" value="1"/>
</dbReference>
<dbReference type="InterPro" id="IPR057567">
    <property type="entry name" value="TPR_TTI1_C"/>
</dbReference>
<evidence type="ECO:0000256" key="1">
    <source>
        <dbReference type="SAM" id="MobiDB-lite"/>
    </source>
</evidence>
<evidence type="ECO:0000313" key="5">
    <source>
        <dbReference type="Proteomes" id="UP001355207"/>
    </source>
</evidence>
<dbReference type="PANTHER" id="PTHR18460:SF3">
    <property type="entry name" value="TELO2-INTERACTING PROTEIN 1 HOMOLOG"/>
    <property type="match status" value="1"/>
</dbReference>
<reference evidence="4 5" key="1">
    <citation type="submission" date="2024-01" db="EMBL/GenBank/DDBJ databases">
        <title>Comparative genomics of Cryptococcus and Kwoniella reveals pathogenesis evolution and contrasting modes of karyotype evolution via chromosome fusion or intercentromeric recombination.</title>
        <authorList>
            <person name="Coelho M.A."/>
            <person name="David-Palma M."/>
            <person name="Shea T."/>
            <person name="Bowers K."/>
            <person name="McGinley-Smith S."/>
            <person name="Mohammad A.W."/>
            <person name="Gnirke A."/>
            <person name="Yurkov A.M."/>
            <person name="Nowrousian M."/>
            <person name="Sun S."/>
            <person name="Cuomo C.A."/>
            <person name="Heitman J."/>
        </authorList>
    </citation>
    <scope>NUCLEOTIDE SEQUENCE [LARGE SCALE GENOMIC DNA]</scope>
    <source>
        <strain evidence="4 5">CBS 6074</strain>
    </source>
</reference>